<dbReference type="EMBL" id="FQWD01000002">
    <property type="protein sequence ID" value="SHG21522.1"/>
    <property type="molecule type" value="Genomic_DNA"/>
</dbReference>
<evidence type="ECO:0000259" key="3">
    <source>
        <dbReference type="PROSITE" id="PS51832"/>
    </source>
</evidence>
<dbReference type="InterPro" id="IPR003607">
    <property type="entry name" value="HD/PDEase_dom"/>
</dbReference>
<evidence type="ECO:0000313" key="4">
    <source>
        <dbReference type="EMBL" id="SHG21522.1"/>
    </source>
</evidence>
<dbReference type="PROSITE" id="PS51832">
    <property type="entry name" value="HD_GYP"/>
    <property type="match status" value="1"/>
</dbReference>
<dbReference type="AlphaFoldDB" id="A0A1M5I052"/>
<dbReference type="InterPro" id="IPR001789">
    <property type="entry name" value="Sig_transdc_resp-reg_receiver"/>
</dbReference>
<dbReference type="PROSITE" id="PS50110">
    <property type="entry name" value="RESPONSE_REGULATORY"/>
    <property type="match status" value="1"/>
</dbReference>
<dbReference type="GO" id="GO:0008081">
    <property type="term" value="F:phosphoric diester hydrolase activity"/>
    <property type="evidence" value="ECO:0007669"/>
    <property type="project" value="UniProtKB-ARBA"/>
</dbReference>
<accession>A0A1M5I052</accession>
<dbReference type="SMART" id="SM00471">
    <property type="entry name" value="HDc"/>
    <property type="match status" value="1"/>
</dbReference>
<evidence type="ECO:0000259" key="2">
    <source>
        <dbReference type="PROSITE" id="PS50110"/>
    </source>
</evidence>
<dbReference type="InterPro" id="IPR021800">
    <property type="entry name" value="DUF3369"/>
</dbReference>
<organism evidence="4 5">
    <name type="scientific">Marisediminitalea aggregata</name>
    <dbReference type="NCBI Taxonomy" id="634436"/>
    <lineage>
        <taxon>Bacteria</taxon>
        <taxon>Pseudomonadati</taxon>
        <taxon>Pseudomonadota</taxon>
        <taxon>Gammaproteobacteria</taxon>
        <taxon>Alteromonadales</taxon>
        <taxon>Alteromonadaceae</taxon>
        <taxon>Marisediminitalea</taxon>
    </lineage>
</organism>
<gene>
    <name evidence="4" type="ORF">SAMN05216361_1707</name>
</gene>
<keyword evidence="1" id="KW-0597">Phosphoprotein</keyword>
<dbReference type="STRING" id="634436.SAMN05216361_1707"/>
<reference evidence="5" key="1">
    <citation type="submission" date="2016-11" db="EMBL/GenBank/DDBJ databases">
        <authorList>
            <person name="Varghese N."/>
            <person name="Submissions S."/>
        </authorList>
    </citation>
    <scope>NUCLEOTIDE SEQUENCE [LARGE SCALE GENOMIC DNA]</scope>
    <source>
        <strain evidence="5">CGMCC 1.8995</strain>
    </source>
</reference>
<protein>
    <submittedName>
        <fullName evidence="4">Response regulator c-di-GMP phosphodiesterase, RpfG family, contains REC and HD-GYP domains</fullName>
    </submittedName>
</protein>
<dbReference type="Proteomes" id="UP000184520">
    <property type="component" value="Unassembled WGS sequence"/>
</dbReference>
<dbReference type="InterPro" id="IPR011006">
    <property type="entry name" value="CheY-like_superfamily"/>
</dbReference>
<feature type="domain" description="HD-GYP" evidence="3">
    <location>
        <begin position="310"/>
        <end position="507"/>
    </location>
</feature>
<dbReference type="GO" id="GO:0000160">
    <property type="term" value="P:phosphorelay signal transduction system"/>
    <property type="evidence" value="ECO:0007669"/>
    <property type="project" value="InterPro"/>
</dbReference>
<feature type="modified residue" description="4-aspartylphosphate" evidence="1">
    <location>
        <position position="82"/>
    </location>
</feature>
<evidence type="ECO:0000256" key="1">
    <source>
        <dbReference type="PROSITE-ProRule" id="PRU00169"/>
    </source>
</evidence>
<dbReference type="Gene3D" id="3.40.50.2300">
    <property type="match status" value="1"/>
</dbReference>
<dbReference type="SUPFAM" id="SSF52172">
    <property type="entry name" value="CheY-like"/>
    <property type="match status" value="1"/>
</dbReference>
<dbReference type="Gene3D" id="1.10.3210.10">
    <property type="entry name" value="Hypothetical protein af1432"/>
    <property type="match status" value="1"/>
</dbReference>
<dbReference type="PANTHER" id="PTHR45228:SF9">
    <property type="entry name" value="3'3'-CGAMP-SPECIFIC PHOSPHODIESTERASE 2"/>
    <property type="match status" value="1"/>
</dbReference>
<dbReference type="RefSeq" id="WP_073320722.1">
    <property type="nucleotide sequence ID" value="NZ_FQWD01000002.1"/>
</dbReference>
<dbReference type="CDD" id="cd00077">
    <property type="entry name" value="HDc"/>
    <property type="match status" value="1"/>
</dbReference>
<dbReference type="Pfam" id="PF11849">
    <property type="entry name" value="DUF3369"/>
    <property type="match status" value="1"/>
</dbReference>
<dbReference type="InterPro" id="IPR037522">
    <property type="entry name" value="HD_GYP_dom"/>
</dbReference>
<dbReference type="OrthoDB" id="9787688at2"/>
<sequence length="509" mass="57322">MLGDDLLFASDDETEEQEQGLAAWKVLIVDDEPEIHAVTKMVLGDFEFEGRRIEFHTANSALEARTLLEAQDNDGFAVALVDVVMESSQAGLDLVRWIRETLDNQVVRIILRTGQPGEAPEERVIRDYDINDYKNKTELTALRLKTAMYAALRAYRDLRLIERHRLGLEKIIHATTQFIECDTLPQFASTILNQISLILGIESSDIICCAVTRDAKSGNQYNVLATNLQHESTAAIPNDIQHRIESALRQKQSVKGDDYFVSYFTTRRGMESVLYVARDDELETVQHHLLSFFAHNIAVSHENIKLREVIRESQKELSYIIGEAVEVRSKETGSHVRRVAHISHLLAVYAGLNESEAEMIKLASPLHDVGKVAIPDSILNKPGKHTEEESEIMRSHAKAGYDMLKKSSNPILQVGAQIAHEHHEQWNGNGYPNGLSGTQISMAGRIAAVADVFDALGSKRCYKGPWPDDEIKAYFEKQRAKQFDPALVDILLTHFDEFSAIRPRFPDPE</sequence>
<feature type="domain" description="Response regulatory" evidence="2">
    <location>
        <begin position="25"/>
        <end position="151"/>
    </location>
</feature>
<name>A0A1M5I052_9ALTE</name>
<evidence type="ECO:0000313" key="5">
    <source>
        <dbReference type="Proteomes" id="UP000184520"/>
    </source>
</evidence>
<dbReference type="Pfam" id="PF13487">
    <property type="entry name" value="HD_5"/>
    <property type="match status" value="1"/>
</dbReference>
<proteinExistence type="predicted"/>
<dbReference type="InterPro" id="IPR052020">
    <property type="entry name" value="Cyclic_di-GMP/3'3'-cGAMP_PDE"/>
</dbReference>
<dbReference type="PANTHER" id="PTHR45228">
    <property type="entry name" value="CYCLIC DI-GMP PHOSPHODIESTERASE TM_0186-RELATED"/>
    <property type="match status" value="1"/>
</dbReference>
<dbReference type="CDD" id="cd00156">
    <property type="entry name" value="REC"/>
    <property type="match status" value="1"/>
</dbReference>
<dbReference type="SUPFAM" id="SSF109604">
    <property type="entry name" value="HD-domain/PDEase-like"/>
    <property type="match status" value="1"/>
</dbReference>
<keyword evidence="5" id="KW-1185">Reference proteome</keyword>
<dbReference type="SMART" id="SM00448">
    <property type="entry name" value="REC"/>
    <property type="match status" value="1"/>
</dbReference>